<dbReference type="AlphaFoldDB" id="A0A4R5DB15"/>
<keyword evidence="4" id="KW-1185">Reference proteome</keyword>
<evidence type="ECO:0000259" key="2">
    <source>
        <dbReference type="PROSITE" id="PS50110"/>
    </source>
</evidence>
<feature type="domain" description="Response regulatory" evidence="2">
    <location>
        <begin position="12"/>
        <end position="133"/>
    </location>
</feature>
<dbReference type="PANTHER" id="PTHR44520">
    <property type="entry name" value="RESPONSE REGULATOR RCP1-RELATED"/>
    <property type="match status" value="1"/>
</dbReference>
<dbReference type="PROSITE" id="PS50110">
    <property type="entry name" value="RESPONSE_REGULATORY"/>
    <property type="match status" value="1"/>
</dbReference>
<proteinExistence type="predicted"/>
<protein>
    <submittedName>
        <fullName evidence="3">Response regulator</fullName>
    </submittedName>
</protein>
<dbReference type="GO" id="GO:0000160">
    <property type="term" value="P:phosphorelay signal transduction system"/>
    <property type="evidence" value="ECO:0007669"/>
    <property type="project" value="InterPro"/>
</dbReference>
<gene>
    <name evidence="3" type="ORF">E0F88_30950</name>
</gene>
<dbReference type="InterPro" id="IPR011006">
    <property type="entry name" value="CheY-like_superfamily"/>
</dbReference>
<evidence type="ECO:0000313" key="4">
    <source>
        <dbReference type="Proteomes" id="UP000294850"/>
    </source>
</evidence>
<dbReference type="InterPro" id="IPR052893">
    <property type="entry name" value="TCS_response_regulator"/>
</dbReference>
<sequence>MPTLMTLNAEWTVYLVDDDDDDALFFEMAVKQTHSNCIVRRCANGENFMFELHKNRQVATSLVFLDLTMPSLSGIEILRQVRAVPFSSNLPVVILSGSQSPSAIGQAYKAGVTGYLSKPAFHGDWTFVLDRAIHFAKKISIQS</sequence>
<dbReference type="Proteomes" id="UP000294850">
    <property type="component" value="Unassembled WGS sequence"/>
</dbReference>
<dbReference type="EMBL" id="SMFL01000021">
    <property type="protein sequence ID" value="TDE09170.1"/>
    <property type="molecule type" value="Genomic_DNA"/>
</dbReference>
<dbReference type="Pfam" id="PF00072">
    <property type="entry name" value="Response_reg"/>
    <property type="match status" value="1"/>
</dbReference>
<accession>A0A4R5DB15</accession>
<name>A0A4R5DB15_9BACT</name>
<dbReference type="PANTHER" id="PTHR44520:SF1">
    <property type="entry name" value="TWO-COMPONENT SYSTEM REGULATORY PROTEIN"/>
    <property type="match status" value="1"/>
</dbReference>
<dbReference type="SUPFAM" id="SSF52172">
    <property type="entry name" value="CheY-like"/>
    <property type="match status" value="1"/>
</dbReference>
<evidence type="ECO:0000256" key="1">
    <source>
        <dbReference type="PROSITE-ProRule" id="PRU00169"/>
    </source>
</evidence>
<dbReference type="SMART" id="SM00448">
    <property type="entry name" value="REC"/>
    <property type="match status" value="1"/>
</dbReference>
<keyword evidence="1" id="KW-0597">Phosphoprotein</keyword>
<reference evidence="3 4" key="1">
    <citation type="submission" date="2019-03" db="EMBL/GenBank/DDBJ databases">
        <title>Dyadobacter AR-3-6 sp. nov., isolated from arctic soil.</title>
        <authorList>
            <person name="Chaudhary D.K."/>
        </authorList>
    </citation>
    <scope>NUCLEOTIDE SEQUENCE [LARGE SCALE GENOMIC DNA]</scope>
    <source>
        <strain evidence="3 4">AR-3-6</strain>
    </source>
</reference>
<dbReference type="Gene3D" id="3.40.50.2300">
    <property type="match status" value="1"/>
</dbReference>
<comment type="caution">
    <text evidence="3">The sequence shown here is derived from an EMBL/GenBank/DDBJ whole genome shotgun (WGS) entry which is preliminary data.</text>
</comment>
<dbReference type="InterPro" id="IPR001789">
    <property type="entry name" value="Sig_transdc_resp-reg_receiver"/>
</dbReference>
<feature type="modified residue" description="4-aspartylphosphate" evidence="1">
    <location>
        <position position="66"/>
    </location>
</feature>
<organism evidence="3 4">
    <name type="scientific">Dyadobacter psychrotolerans</name>
    <dbReference type="NCBI Taxonomy" id="2541721"/>
    <lineage>
        <taxon>Bacteria</taxon>
        <taxon>Pseudomonadati</taxon>
        <taxon>Bacteroidota</taxon>
        <taxon>Cytophagia</taxon>
        <taxon>Cytophagales</taxon>
        <taxon>Spirosomataceae</taxon>
        <taxon>Dyadobacter</taxon>
    </lineage>
</organism>
<dbReference type="OrthoDB" id="7631574at2"/>
<evidence type="ECO:0000313" key="3">
    <source>
        <dbReference type="EMBL" id="TDE09170.1"/>
    </source>
</evidence>